<keyword evidence="1" id="KW-0732">Signal</keyword>
<evidence type="ECO:0000313" key="2">
    <source>
        <dbReference type="EMBL" id="MBB6168168.1"/>
    </source>
</evidence>
<evidence type="ECO:0000313" key="3">
    <source>
        <dbReference type="Proteomes" id="UP000588017"/>
    </source>
</evidence>
<dbReference type="RefSeq" id="WP_183334414.1">
    <property type="nucleotide sequence ID" value="NZ_BMHX01000004.1"/>
</dbReference>
<dbReference type="PROSITE" id="PS51257">
    <property type="entry name" value="PROKAR_LIPOPROTEIN"/>
    <property type="match status" value="1"/>
</dbReference>
<dbReference type="Proteomes" id="UP000588017">
    <property type="component" value="Unassembled WGS sequence"/>
</dbReference>
<keyword evidence="3" id="KW-1185">Reference proteome</keyword>
<proteinExistence type="predicted"/>
<reference evidence="2 3" key="1">
    <citation type="submission" date="2020-08" db="EMBL/GenBank/DDBJ databases">
        <title>Genomic Encyclopedia of Type Strains, Phase IV (KMG-IV): sequencing the most valuable type-strain genomes for metagenomic binning, comparative biology and taxonomic classification.</title>
        <authorList>
            <person name="Goeker M."/>
        </authorList>
    </citation>
    <scope>NUCLEOTIDE SEQUENCE [LARGE SCALE GENOMIC DNA]</scope>
    <source>
        <strain evidence="2 3">DSM 101465</strain>
    </source>
</reference>
<accession>A0A841K5U4</accession>
<feature type="chain" id="PRO_5032453029" description="Lipoprotein" evidence="1">
    <location>
        <begin position="21"/>
        <end position="122"/>
    </location>
</feature>
<gene>
    <name evidence="2" type="ORF">HNQ73_001798</name>
</gene>
<dbReference type="AlphaFoldDB" id="A0A841K5U4"/>
<feature type="signal peptide" evidence="1">
    <location>
        <begin position="1"/>
        <end position="20"/>
    </location>
</feature>
<organism evidence="2 3">
    <name type="scientific">Chelatococcus composti</name>
    <dbReference type="NCBI Taxonomy" id="1743235"/>
    <lineage>
        <taxon>Bacteria</taxon>
        <taxon>Pseudomonadati</taxon>
        <taxon>Pseudomonadota</taxon>
        <taxon>Alphaproteobacteria</taxon>
        <taxon>Hyphomicrobiales</taxon>
        <taxon>Chelatococcaceae</taxon>
        <taxon>Chelatococcus</taxon>
    </lineage>
</organism>
<name>A0A841K5U4_9HYPH</name>
<protein>
    <recommendedName>
        <fullName evidence="4">Lipoprotein</fullName>
    </recommendedName>
</protein>
<comment type="caution">
    <text evidence="2">The sequence shown here is derived from an EMBL/GenBank/DDBJ whole genome shotgun (WGS) entry which is preliminary data.</text>
</comment>
<evidence type="ECO:0000256" key="1">
    <source>
        <dbReference type="SAM" id="SignalP"/>
    </source>
</evidence>
<evidence type="ECO:0008006" key="4">
    <source>
        <dbReference type="Google" id="ProtNLM"/>
    </source>
</evidence>
<sequence>MMMKSALVCATALLIGACTADVAGTAFVNDSSVTVHAGTSEPVLGPDGRCTADVSLNPAAGGPADIALGMTECALVAIKGQPTDVLIGESGKGQREVQVLYQEPTGKKLYLFTDNRLTRIVE</sequence>
<dbReference type="EMBL" id="JACHEH010000004">
    <property type="protein sequence ID" value="MBB6168168.1"/>
    <property type="molecule type" value="Genomic_DNA"/>
</dbReference>